<evidence type="ECO:0000259" key="8">
    <source>
        <dbReference type="Pfam" id="PF01529"/>
    </source>
</evidence>
<evidence type="ECO:0000256" key="3">
    <source>
        <dbReference type="ARBA" id="ARBA00022692"/>
    </source>
</evidence>
<feature type="transmembrane region" description="Helical" evidence="7">
    <location>
        <begin position="161"/>
        <end position="180"/>
    </location>
</feature>
<organism evidence="9 10">
    <name type="scientific">Asbolus verrucosus</name>
    <name type="common">Desert ironclad beetle</name>
    <dbReference type="NCBI Taxonomy" id="1661398"/>
    <lineage>
        <taxon>Eukaryota</taxon>
        <taxon>Metazoa</taxon>
        <taxon>Ecdysozoa</taxon>
        <taxon>Arthropoda</taxon>
        <taxon>Hexapoda</taxon>
        <taxon>Insecta</taxon>
        <taxon>Pterygota</taxon>
        <taxon>Neoptera</taxon>
        <taxon>Endopterygota</taxon>
        <taxon>Coleoptera</taxon>
        <taxon>Polyphaga</taxon>
        <taxon>Cucujiformia</taxon>
        <taxon>Tenebrionidae</taxon>
        <taxon>Pimeliinae</taxon>
        <taxon>Asbolus</taxon>
    </lineage>
</organism>
<dbReference type="AlphaFoldDB" id="A0A482VZ12"/>
<dbReference type="PANTHER" id="PTHR12246">
    <property type="entry name" value="PALMITOYLTRANSFERASE ZDHHC16"/>
    <property type="match status" value="1"/>
</dbReference>
<feature type="domain" description="Palmitoyltransferase DHHC" evidence="8">
    <location>
        <begin position="113"/>
        <end position="235"/>
    </location>
</feature>
<feature type="transmembrane region" description="Helical" evidence="7">
    <location>
        <begin position="200"/>
        <end position="219"/>
    </location>
</feature>
<accession>A0A482VZ12</accession>
<dbReference type="OrthoDB" id="9909019at2759"/>
<keyword evidence="3 7" id="KW-0812">Transmembrane</keyword>
<dbReference type="InterPro" id="IPR001594">
    <property type="entry name" value="Palmitoyltrfase_DHHC"/>
</dbReference>
<comment type="domain">
    <text evidence="7">The DHHC domain is required for palmitoyltransferase activity.</text>
</comment>
<feature type="transmembrane region" description="Helical" evidence="7">
    <location>
        <begin position="40"/>
        <end position="59"/>
    </location>
</feature>
<comment type="subcellular location">
    <subcellularLocation>
        <location evidence="1">Membrane</location>
        <topology evidence="1">Multi-pass membrane protein</topology>
    </subcellularLocation>
</comment>
<dbReference type="GO" id="GO:0016020">
    <property type="term" value="C:membrane"/>
    <property type="evidence" value="ECO:0007669"/>
    <property type="project" value="UniProtKB-SubCell"/>
</dbReference>
<evidence type="ECO:0000256" key="7">
    <source>
        <dbReference type="RuleBase" id="RU079119"/>
    </source>
</evidence>
<evidence type="ECO:0000256" key="5">
    <source>
        <dbReference type="ARBA" id="ARBA00023136"/>
    </source>
</evidence>
<dbReference type="Pfam" id="PF01529">
    <property type="entry name" value="DHHC"/>
    <property type="match status" value="1"/>
</dbReference>
<keyword evidence="10" id="KW-1185">Reference proteome</keyword>
<evidence type="ECO:0000256" key="4">
    <source>
        <dbReference type="ARBA" id="ARBA00022989"/>
    </source>
</evidence>
<reference evidence="9 10" key="1">
    <citation type="submission" date="2017-03" db="EMBL/GenBank/DDBJ databases">
        <title>Genome of the blue death feigning beetle - Asbolus verrucosus.</title>
        <authorList>
            <person name="Rider S.D."/>
        </authorList>
    </citation>
    <scope>NUCLEOTIDE SEQUENCE [LARGE SCALE GENOMIC DNA]</scope>
    <source>
        <strain evidence="9">Butters</strain>
        <tissue evidence="9">Head and leg muscle</tissue>
    </source>
</reference>
<evidence type="ECO:0000313" key="9">
    <source>
        <dbReference type="EMBL" id="RZC37618.1"/>
    </source>
</evidence>
<evidence type="ECO:0000256" key="6">
    <source>
        <dbReference type="ARBA" id="ARBA00023315"/>
    </source>
</evidence>
<keyword evidence="6 7" id="KW-0012">Acyltransferase</keyword>
<dbReference type="EC" id="2.3.1.225" evidence="7"/>
<dbReference type="PROSITE" id="PS50216">
    <property type="entry name" value="DHHC"/>
    <property type="match status" value="1"/>
</dbReference>
<gene>
    <name evidence="9" type="ORF">BDFB_011238</name>
</gene>
<keyword evidence="4 7" id="KW-1133">Transmembrane helix</keyword>
<dbReference type="InterPro" id="IPR039859">
    <property type="entry name" value="PFA4/ZDH16/20/ERF2-like"/>
</dbReference>
<protein>
    <recommendedName>
        <fullName evidence="7">Palmitoyltransferase</fullName>
        <ecNumber evidence="7">2.3.1.225</ecNumber>
    </recommendedName>
</protein>
<comment type="catalytic activity">
    <reaction evidence="7">
        <text>L-cysteinyl-[protein] + hexadecanoyl-CoA = S-hexadecanoyl-L-cysteinyl-[protein] + CoA</text>
        <dbReference type="Rhea" id="RHEA:36683"/>
        <dbReference type="Rhea" id="RHEA-COMP:10131"/>
        <dbReference type="Rhea" id="RHEA-COMP:11032"/>
        <dbReference type="ChEBI" id="CHEBI:29950"/>
        <dbReference type="ChEBI" id="CHEBI:57287"/>
        <dbReference type="ChEBI" id="CHEBI:57379"/>
        <dbReference type="ChEBI" id="CHEBI:74151"/>
        <dbReference type="EC" id="2.3.1.225"/>
    </reaction>
</comment>
<keyword evidence="2 7" id="KW-0808">Transferase</keyword>
<evidence type="ECO:0000313" key="10">
    <source>
        <dbReference type="Proteomes" id="UP000292052"/>
    </source>
</evidence>
<sequence>MYKFFLNFIPPICVLILTVWSYYTYIILFCIYFLENVTKKSVYIAVYHILLIMFLWAFIQTMFEQHDPISDEYKLSQDEHDKLMTYNDEDFNLILKKLISLRKLEVFTCSENGKIRYCKECQLIKPDRTHHCSTCKRCILKMDHHCPWVGNCVGFCNYKQFILTLMYSTIWCMFYVGSMAEYVVELWNDIHLETDKLQMGIGFLTATCAVMLVMVLFMYHVGLTCRNETTLEALRDVTFRGDNMTFDLGKWHNFAQVFGENVCWWLIPIRTACGNGNEFSVTNLV</sequence>
<feature type="transmembrane region" description="Helical" evidence="7">
    <location>
        <begin position="12"/>
        <end position="34"/>
    </location>
</feature>
<keyword evidence="5 7" id="KW-0472">Membrane</keyword>
<evidence type="ECO:0000256" key="2">
    <source>
        <dbReference type="ARBA" id="ARBA00022679"/>
    </source>
</evidence>
<comment type="caution">
    <text evidence="9">The sequence shown here is derived from an EMBL/GenBank/DDBJ whole genome shotgun (WGS) entry which is preliminary data.</text>
</comment>
<name>A0A482VZ12_ASBVE</name>
<comment type="similarity">
    <text evidence="7">Belongs to the DHHC palmitoyltransferase family.</text>
</comment>
<dbReference type="STRING" id="1661398.A0A482VZ12"/>
<proteinExistence type="inferred from homology"/>
<dbReference type="EMBL" id="QDEB01050927">
    <property type="protein sequence ID" value="RZC37618.1"/>
    <property type="molecule type" value="Genomic_DNA"/>
</dbReference>
<dbReference type="GO" id="GO:0019706">
    <property type="term" value="F:protein-cysteine S-palmitoyltransferase activity"/>
    <property type="evidence" value="ECO:0007669"/>
    <property type="project" value="UniProtKB-EC"/>
</dbReference>
<evidence type="ECO:0000256" key="1">
    <source>
        <dbReference type="ARBA" id="ARBA00004141"/>
    </source>
</evidence>
<dbReference type="Proteomes" id="UP000292052">
    <property type="component" value="Unassembled WGS sequence"/>
</dbReference>